<dbReference type="AlphaFoldDB" id="A0AAD7QFJ6"/>
<comment type="caution">
    <text evidence="1">The sequence shown here is derived from an EMBL/GenBank/DDBJ whole genome shotgun (WGS) entry which is preliminary data.</text>
</comment>
<keyword evidence="2" id="KW-1185">Reference proteome</keyword>
<reference evidence="1" key="1">
    <citation type="journal article" date="2023" name="Science">
        <title>Elucidation of the pathway for biosynthesis of saponin adjuvants from the soapbark tree.</title>
        <authorList>
            <person name="Reed J."/>
            <person name="Orme A."/>
            <person name="El-Demerdash A."/>
            <person name="Owen C."/>
            <person name="Martin L.B.B."/>
            <person name="Misra R.C."/>
            <person name="Kikuchi S."/>
            <person name="Rejzek M."/>
            <person name="Martin A.C."/>
            <person name="Harkess A."/>
            <person name="Leebens-Mack J."/>
            <person name="Louveau T."/>
            <person name="Stephenson M.J."/>
            <person name="Osbourn A."/>
        </authorList>
    </citation>
    <scope>NUCLEOTIDE SEQUENCE</scope>
    <source>
        <strain evidence="1">S10</strain>
    </source>
</reference>
<name>A0AAD7QFJ6_QUISA</name>
<protein>
    <submittedName>
        <fullName evidence="1">Uncharacterized protein</fullName>
    </submittedName>
</protein>
<sequence>MKTLKLKLKIRKMDNVVEGKAKSESRKRLRDHGGECITTYANKKSRTTLPDQSKKSAVNVTDFPGVQASYDSDDHQSSVKSAAAAYEKEWNLFGYETLLSPKENTRVQELKTRFAATILRAQLKKLQCSLWEEKTRLNQKQCETPVFIHTNKCLLI</sequence>
<accession>A0AAD7QFJ6</accession>
<evidence type="ECO:0000313" key="2">
    <source>
        <dbReference type="Proteomes" id="UP001163823"/>
    </source>
</evidence>
<dbReference type="EMBL" id="JARAOO010000002">
    <property type="protein sequence ID" value="KAJ7980552.1"/>
    <property type="molecule type" value="Genomic_DNA"/>
</dbReference>
<organism evidence="1 2">
    <name type="scientific">Quillaja saponaria</name>
    <name type="common">Soap bark tree</name>
    <dbReference type="NCBI Taxonomy" id="32244"/>
    <lineage>
        <taxon>Eukaryota</taxon>
        <taxon>Viridiplantae</taxon>
        <taxon>Streptophyta</taxon>
        <taxon>Embryophyta</taxon>
        <taxon>Tracheophyta</taxon>
        <taxon>Spermatophyta</taxon>
        <taxon>Magnoliopsida</taxon>
        <taxon>eudicotyledons</taxon>
        <taxon>Gunneridae</taxon>
        <taxon>Pentapetalae</taxon>
        <taxon>rosids</taxon>
        <taxon>fabids</taxon>
        <taxon>Fabales</taxon>
        <taxon>Quillajaceae</taxon>
        <taxon>Quillaja</taxon>
    </lineage>
</organism>
<dbReference type="KEGG" id="qsa:O6P43_003812"/>
<evidence type="ECO:0000313" key="1">
    <source>
        <dbReference type="EMBL" id="KAJ7980552.1"/>
    </source>
</evidence>
<dbReference type="Proteomes" id="UP001163823">
    <property type="component" value="Chromosome 2"/>
</dbReference>
<gene>
    <name evidence="1" type="ORF">O6P43_003812</name>
</gene>
<proteinExistence type="predicted"/>